<proteinExistence type="predicted"/>
<evidence type="ECO:0000313" key="4">
    <source>
        <dbReference type="Proteomes" id="UP000193866"/>
    </source>
</evidence>
<dbReference type="Pfam" id="PF16877">
    <property type="entry name" value="DUF5078"/>
    <property type="match status" value="1"/>
</dbReference>
<organism evidence="3 4">
    <name type="scientific">Mycolicibacter longobardus</name>
    <dbReference type="NCBI Taxonomy" id="1108812"/>
    <lineage>
        <taxon>Bacteria</taxon>
        <taxon>Bacillati</taxon>
        <taxon>Actinomycetota</taxon>
        <taxon>Actinomycetes</taxon>
        <taxon>Mycobacteriales</taxon>
        <taxon>Mycobacteriaceae</taxon>
        <taxon>Mycolicibacter</taxon>
    </lineage>
</organism>
<feature type="signal peptide" evidence="2">
    <location>
        <begin position="1"/>
        <end position="23"/>
    </location>
</feature>
<evidence type="ECO:0000313" key="3">
    <source>
        <dbReference type="EMBL" id="ORW10712.1"/>
    </source>
</evidence>
<feature type="region of interest" description="Disordered" evidence="1">
    <location>
        <begin position="126"/>
        <end position="176"/>
    </location>
</feature>
<feature type="compositionally biased region" description="Low complexity" evidence="1">
    <location>
        <begin position="138"/>
        <end position="176"/>
    </location>
</feature>
<evidence type="ECO:0000256" key="1">
    <source>
        <dbReference type="SAM" id="MobiDB-lite"/>
    </source>
</evidence>
<dbReference type="AlphaFoldDB" id="A0A1X1YHY5"/>
<evidence type="ECO:0000256" key="2">
    <source>
        <dbReference type="SAM" id="SignalP"/>
    </source>
</evidence>
<sequence>MRAAGLVAVSAGLLASGAGVAAADDPNAVPEPILATQCSVDQLMAATKVVDRPAYDAIVTKYNQEPPVLQEKIVERMNNLLAKDPAARQAEVDQFAIVFPYYAALFRAQESAAPGIAEQCGTFPAKDPAVWSPATEQATSEAEGATPATPAAPAAPGSDSATPAAPTPGSETPAAS</sequence>
<accession>A0A1X1YHY5</accession>
<dbReference type="InterPro" id="IPR031702">
    <property type="entry name" value="DUF5078"/>
</dbReference>
<gene>
    <name evidence="3" type="ORF">AWC16_13310</name>
</gene>
<dbReference type="Proteomes" id="UP000193866">
    <property type="component" value="Unassembled WGS sequence"/>
</dbReference>
<comment type="caution">
    <text evidence="3">The sequence shown here is derived from an EMBL/GenBank/DDBJ whole genome shotgun (WGS) entry which is preliminary data.</text>
</comment>
<keyword evidence="4" id="KW-1185">Reference proteome</keyword>
<name>A0A1X1YHY5_9MYCO</name>
<keyword evidence="2" id="KW-0732">Signal</keyword>
<dbReference type="STRING" id="1108812.AWC16_13310"/>
<protein>
    <recommendedName>
        <fullName evidence="5">Haemophore haem-binding domain-containing protein</fullName>
    </recommendedName>
</protein>
<reference evidence="3 4" key="1">
    <citation type="submission" date="2016-01" db="EMBL/GenBank/DDBJ databases">
        <title>The new phylogeny of the genus Mycobacterium.</title>
        <authorList>
            <person name="Tarcisio F."/>
            <person name="Conor M."/>
            <person name="Antonella G."/>
            <person name="Elisabetta G."/>
            <person name="Giulia F.S."/>
            <person name="Sara T."/>
            <person name="Anna F."/>
            <person name="Clotilde B."/>
            <person name="Roberto B."/>
            <person name="Veronica D.S."/>
            <person name="Fabio R."/>
            <person name="Monica P."/>
            <person name="Olivier J."/>
            <person name="Enrico T."/>
            <person name="Nicola S."/>
        </authorList>
    </citation>
    <scope>NUCLEOTIDE SEQUENCE [LARGE SCALE GENOMIC DNA]</scope>
    <source>
        <strain evidence="3 4">DSM 45394</strain>
    </source>
</reference>
<evidence type="ECO:0008006" key="5">
    <source>
        <dbReference type="Google" id="ProtNLM"/>
    </source>
</evidence>
<dbReference type="EMBL" id="LQPG01000020">
    <property type="protein sequence ID" value="ORW10712.1"/>
    <property type="molecule type" value="Genomic_DNA"/>
</dbReference>
<feature type="chain" id="PRO_5012439710" description="Haemophore haem-binding domain-containing protein" evidence="2">
    <location>
        <begin position="24"/>
        <end position="176"/>
    </location>
</feature>